<name>A0A0K0X0S8_MYCGD</name>
<proteinExistence type="predicted"/>
<organism evidence="2 3">
    <name type="scientific">Mycolicibacterium goodii</name>
    <name type="common">Mycobacterium goodii</name>
    <dbReference type="NCBI Taxonomy" id="134601"/>
    <lineage>
        <taxon>Bacteria</taxon>
        <taxon>Bacillati</taxon>
        <taxon>Actinomycetota</taxon>
        <taxon>Actinomycetes</taxon>
        <taxon>Mycobacteriales</taxon>
        <taxon>Mycobacteriaceae</taxon>
        <taxon>Mycolicibacterium</taxon>
    </lineage>
</organism>
<dbReference type="PATRIC" id="fig|134601.6.peg.641"/>
<protein>
    <submittedName>
        <fullName evidence="2">Membrane protein</fullName>
    </submittedName>
</protein>
<keyword evidence="1" id="KW-1133">Transmembrane helix</keyword>
<dbReference type="InterPro" id="IPR025338">
    <property type="entry name" value="DUF4244"/>
</dbReference>
<keyword evidence="1" id="KW-0812">Transmembrane</keyword>
<evidence type="ECO:0000313" key="2">
    <source>
        <dbReference type="EMBL" id="AKS31024.1"/>
    </source>
</evidence>
<dbReference type="EMBL" id="CP012150">
    <property type="protein sequence ID" value="AKS31024.1"/>
    <property type="molecule type" value="Genomic_DNA"/>
</dbReference>
<dbReference type="Proteomes" id="UP000062255">
    <property type="component" value="Chromosome"/>
</dbReference>
<accession>A0A0K0X0S8</accession>
<feature type="transmembrane region" description="Helical" evidence="1">
    <location>
        <begin position="21"/>
        <end position="45"/>
    </location>
</feature>
<evidence type="ECO:0000256" key="1">
    <source>
        <dbReference type="SAM" id="Phobius"/>
    </source>
</evidence>
<dbReference type="RefSeq" id="WP_049743434.1">
    <property type="nucleotide sequence ID" value="NZ_CP012150.1"/>
</dbReference>
<keyword evidence="1" id="KW-0472">Membrane</keyword>
<evidence type="ECO:0000313" key="3">
    <source>
        <dbReference type="Proteomes" id="UP000062255"/>
    </source>
</evidence>
<gene>
    <name evidence="2" type="ORF">AFA91_03070</name>
</gene>
<dbReference type="Pfam" id="PF14029">
    <property type="entry name" value="DUF4244"/>
    <property type="match status" value="1"/>
</dbReference>
<reference evidence="2 3" key="1">
    <citation type="submission" date="2015-07" db="EMBL/GenBank/DDBJ databases">
        <title>Complete genome sequence of Mycobacterium goodii X7B, a facultative thermophilic biodesulfurizing bacterium.</title>
        <authorList>
            <person name="Yu B."/>
            <person name="Li F."/>
            <person name="Xu P."/>
        </authorList>
    </citation>
    <scope>NUCLEOTIDE SEQUENCE [LARGE SCALE GENOMIC DNA]</scope>
    <source>
        <strain evidence="2 3">X7B</strain>
    </source>
</reference>
<dbReference type="STRING" id="134601.AFA91_03070"/>
<dbReference type="KEGG" id="mgo:AFA91_03070"/>
<dbReference type="AlphaFoldDB" id="A0A0K0X0S8"/>
<sequence length="66" mass="6991">MRRVFRRLQARMALLVVDDSGMSTVEYALGTIAAAAFGAILYTVVTGDSVVSALSNIISRALNTSV</sequence>